<evidence type="ECO:0000259" key="1">
    <source>
        <dbReference type="Pfam" id="PF05444"/>
    </source>
</evidence>
<dbReference type="InterPro" id="IPR008472">
    <property type="entry name" value="DUF753"/>
</dbReference>
<gene>
    <name evidence="2" type="ORF">Bhyg_13448</name>
</gene>
<feature type="domain" description="DUF753" evidence="1">
    <location>
        <begin position="129"/>
        <end position="197"/>
    </location>
</feature>
<dbReference type="PANTHER" id="PTHR21721">
    <property type="entry name" value="GH09876P-RELATED"/>
    <property type="match status" value="1"/>
</dbReference>
<feature type="non-terminal residue" evidence="2">
    <location>
        <position position="233"/>
    </location>
</feature>
<evidence type="ECO:0000313" key="2">
    <source>
        <dbReference type="EMBL" id="KAJ6634867.1"/>
    </source>
</evidence>
<dbReference type="PANTHER" id="PTHR21721:SF25">
    <property type="entry name" value="LP18071P"/>
    <property type="match status" value="1"/>
</dbReference>
<accession>A0A9Q0MRC2</accession>
<reference evidence="2" key="1">
    <citation type="submission" date="2022-07" db="EMBL/GenBank/DDBJ databases">
        <authorList>
            <person name="Trinca V."/>
            <person name="Uliana J.V.C."/>
            <person name="Torres T.T."/>
            <person name="Ward R.J."/>
            <person name="Monesi N."/>
        </authorList>
    </citation>
    <scope>NUCLEOTIDE SEQUENCE</scope>
    <source>
        <strain evidence="2">HSMRA1968</strain>
        <tissue evidence="2">Whole embryos</tissue>
    </source>
</reference>
<protein>
    <recommendedName>
        <fullName evidence="1">DUF753 domain-containing protein</fullName>
    </recommendedName>
</protein>
<comment type="caution">
    <text evidence="2">The sequence shown here is derived from an EMBL/GenBank/DDBJ whole genome shotgun (WGS) entry which is preliminary data.</text>
</comment>
<sequence>HLFSKCKNKSKMRKISSIIGLLCVAGCLANEALLPVLDSCLVCSSRTNLTCATDPEGATKFPCENGPARSGCYTRILEGFTYRGCAADLDEDVLNSCRNNENICTICVGQSNNIAQGCNNQVFPVHRHQCHQCRGEINGTCDGIPLGLPTVCEMFDSNDRCFILRTSTTITRGCLSNRGTNCEDPNHCHICEISGCNNLHGEAVPIAPGSAVTNTISMLLLSTSFIFFLVKSV</sequence>
<dbReference type="OrthoDB" id="7971963at2759"/>
<dbReference type="EMBL" id="WJQU01000004">
    <property type="protein sequence ID" value="KAJ6634867.1"/>
    <property type="molecule type" value="Genomic_DNA"/>
</dbReference>
<evidence type="ECO:0000313" key="3">
    <source>
        <dbReference type="Proteomes" id="UP001151699"/>
    </source>
</evidence>
<name>A0A9Q0MRC2_9DIPT</name>
<proteinExistence type="predicted"/>
<keyword evidence="3" id="KW-1185">Reference proteome</keyword>
<dbReference type="Proteomes" id="UP001151699">
    <property type="component" value="Chromosome C"/>
</dbReference>
<organism evidence="2 3">
    <name type="scientific">Pseudolycoriella hygida</name>
    <dbReference type="NCBI Taxonomy" id="35572"/>
    <lineage>
        <taxon>Eukaryota</taxon>
        <taxon>Metazoa</taxon>
        <taxon>Ecdysozoa</taxon>
        <taxon>Arthropoda</taxon>
        <taxon>Hexapoda</taxon>
        <taxon>Insecta</taxon>
        <taxon>Pterygota</taxon>
        <taxon>Neoptera</taxon>
        <taxon>Endopterygota</taxon>
        <taxon>Diptera</taxon>
        <taxon>Nematocera</taxon>
        <taxon>Sciaroidea</taxon>
        <taxon>Sciaridae</taxon>
        <taxon>Pseudolycoriella</taxon>
    </lineage>
</organism>
<dbReference type="AlphaFoldDB" id="A0A9Q0MRC2"/>
<dbReference type="Pfam" id="PF05444">
    <property type="entry name" value="DUF753"/>
    <property type="match status" value="2"/>
</dbReference>
<feature type="domain" description="DUF753" evidence="1">
    <location>
        <begin position="39"/>
        <end position="112"/>
    </location>
</feature>